<keyword evidence="5" id="KW-0862">Zinc</keyword>
<feature type="transmembrane region" description="Helical" evidence="8">
    <location>
        <begin position="187"/>
        <end position="204"/>
    </location>
</feature>
<feature type="transmembrane region" description="Helical" evidence="8">
    <location>
        <begin position="37"/>
        <end position="57"/>
    </location>
</feature>
<feature type="transmembrane region" description="Helical" evidence="8">
    <location>
        <begin position="63"/>
        <end position="84"/>
    </location>
</feature>
<dbReference type="InterPro" id="IPR003689">
    <property type="entry name" value="ZIP"/>
</dbReference>
<comment type="similarity">
    <text evidence="2">Belongs to the ZIP transporter (TC 2.A.5) family.</text>
</comment>
<evidence type="ECO:0000313" key="10">
    <source>
        <dbReference type="Proteomes" id="UP000198534"/>
    </source>
</evidence>
<keyword evidence="10" id="KW-1185">Reference proteome</keyword>
<protein>
    <submittedName>
        <fullName evidence="9">Zinc transporter, ZIP family</fullName>
    </submittedName>
</protein>
<dbReference type="STRING" id="1048340.SAMN05444487_10375"/>
<dbReference type="PANTHER" id="PTHR11040">
    <property type="entry name" value="ZINC/IRON TRANSPORTER"/>
    <property type="match status" value="1"/>
</dbReference>
<keyword evidence="3" id="KW-1003">Cell membrane</keyword>
<evidence type="ECO:0000256" key="8">
    <source>
        <dbReference type="SAM" id="Phobius"/>
    </source>
</evidence>
<keyword evidence="4 8" id="KW-0812">Transmembrane</keyword>
<dbReference type="PANTHER" id="PTHR11040:SF211">
    <property type="entry name" value="ZINC TRANSPORTER ZIP11"/>
    <property type="match status" value="1"/>
</dbReference>
<feature type="transmembrane region" description="Helical" evidence="8">
    <location>
        <begin position="158"/>
        <end position="181"/>
    </location>
</feature>
<evidence type="ECO:0000256" key="3">
    <source>
        <dbReference type="ARBA" id="ARBA00022475"/>
    </source>
</evidence>
<dbReference type="EMBL" id="FNNQ01000003">
    <property type="protein sequence ID" value="SDW40827.1"/>
    <property type="molecule type" value="Genomic_DNA"/>
</dbReference>
<gene>
    <name evidence="9" type="ORF">SAMN05444487_10375</name>
</gene>
<feature type="transmembrane region" description="Helical" evidence="8">
    <location>
        <begin position="127"/>
        <end position="151"/>
    </location>
</feature>
<keyword evidence="7 8" id="KW-0472">Membrane</keyword>
<keyword evidence="6 8" id="KW-1133">Transmembrane helix</keyword>
<evidence type="ECO:0000256" key="2">
    <source>
        <dbReference type="ARBA" id="ARBA00006939"/>
    </source>
</evidence>
<feature type="transmembrane region" description="Helical" evidence="8">
    <location>
        <begin position="216"/>
        <end position="235"/>
    </location>
</feature>
<dbReference type="Proteomes" id="UP000198534">
    <property type="component" value="Unassembled WGS sequence"/>
</dbReference>
<comment type="subcellular location">
    <subcellularLocation>
        <location evidence="1">Cell membrane</location>
        <topology evidence="1">Multi-pass membrane protein</topology>
    </subcellularLocation>
</comment>
<dbReference type="RefSeq" id="WP_091736499.1">
    <property type="nucleotide sequence ID" value="NZ_FNNQ01000003.1"/>
</dbReference>
<evidence type="ECO:0000256" key="7">
    <source>
        <dbReference type="ARBA" id="ARBA00023136"/>
    </source>
</evidence>
<sequence>MTESLWLSTVVGLSAFLGVLAVLIWRNLSERLIAGSLSLSATVMLSVALFDLLPAAVKAQGGFSHLGLGIGAALLTMLGIHRLLDQGEGEDPYARLGGYLAIAIIVHNIPEGAVIGVGYGAESELGITLALAMAIHNIPEGIGLAAPLLAAGRSPMTILGISTVAGGALPLGTWLGGMFLMDSPNSVATGLFFAATTMIWVVIMEVMPRAWRIHPFASFCGIGVGLFLAWGLHLFHH</sequence>
<reference evidence="9 10" key="1">
    <citation type="submission" date="2016-10" db="EMBL/GenBank/DDBJ databases">
        <authorList>
            <person name="de Groot N.N."/>
        </authorList>
    </citation>
    <scope>NUCLEOTIDE SEQUENCE [LARGE SCALE GENOMIC DNA]</scope>
    <source>
        <strain evidence="9 10">DSM 45610</strain>
    </source>
</reference>
<organism evidence="9 10">
    <name type="scientific">Marininema mesophilum</name>
    <dbReference type="NCBI Taxonomy" id="1048340"/>
    <lineage>
        <taxon>Bacteria</taxon>
        <taxon>Bacillati</taxon>
        <taxon>Bacillota</taxon>
        <taxon>Bacilli</taxon>
        <taxon>Bacillales</taxon>
        <taxon>Thermoactinomycetaceae</taxon>
        <taxon>Marininema</taxon>
    </lineage>
</organism>
<accession>A0A1H2TAP0</accession>
<dbReference type="GO" id="GO:0005886">
    <property type="term" value="C:plasma membrane"/>
    <property type="evidence" value="ECO:0007669"/>
    <property type="project" value="UniProtKB-SubCell"/>
</dbReference>
<dbReference type="Pfam" id="PF02535">
    <property type="entry name" value="Zip"/>
    <property type="match status" value="1"/>
</dbReference>
<evidence type="ECO:0000256" key="4">
    <source>
        <dbReference type="ARBA" id="ARBA00022692"/>
    </source>
</evidence>
<feature type="transmembrane region" description="Helical" evidence="8">
    <location>
        <begin position="6"/>
        <end position="25"/>
    </location>
</feature>
<dbReference type="GO" id="GO:0005385">
    <property type="term" value="F:zinc ion transmembrane transporter activity"/>
    <property type="evidence" value="ECO:0007669"/>
    <property type="project" value="TreeGrafter"/>
</dbReference>
<feature type="transmembrane region" description="Helical" evidence="8">
    <location>
        <begin position="96"/>
        <end position="121"/>
    </location>
</feature>
<dbReference type="AlphaFoldDB" id="A0A1H2TAP0"/>
<evidence type="ECO:0000256" key="6">
    <source>
        <dbReference type="ARBA" id="ARBA00022989"/>
    </source>
</evidence>
<evidence type="ECO:0000256" key="5">
    <source>
        <dbReference type="ARBA" id="ARBA00022833"/>
    </source>
</evidence>
<dbReference type="OrthoDB" id="9787346at2"/>
<proteinExistence type="inferred from homology"/>
<name>A0A1H2TAP0_9BACL</name>
<evidence type="ECO:0000313" key="9">
    <source>
        <dbReference type="EMBL" id="SDW40827.1"/>
    </source>
</evidence>
<evidence type="ECO:0000256" key="1">
    <source>
        <dbReference type="ARBA" id="ARBA00004651"/>
    </source>
</evidence>